<dbReference type="EMBL" id="BQNB010009543">
    <property type="protein sequence ID" value="GJS64985.1"/>
    <property type="molecule type" value="Genomic_DNA"/>
</dbReference>
<comment type="caution">
    <text evidence="1">The sequence shown here is derived from an EMBL/GenBank/DDBJ whole genome shotgun (WGS) entry which is preliminary data.</text>
</comment>
<proteinExistence type="predicted"/>
<sequence>MIYLVLVQETSIAGYPSLVDALLSKFTMAATPFFTQRKESSFNQRGQQRFEQKLVAKNCLPQSEKLRNEVKEFGTILLLDFGFYQRYSVSCWFDVDEFQVLTPLSMDMLRRIFNDFGDRLIRQRLIKVGRVNGHRRSFFQYLINAEDFGPTTEKDGQDCSCNVEQRVPEMITGMESYQGKAVQYWDHIIEEICHGK</sequence>
<reference evidence="1" key="2">
    <citation type="submission" date="2022-01" db="EMBL/GenBank/DDBJ databases">
        <authorList>
            <person name="Yamashiro T."/>
            <person name="Shiraishi A."/>
            <person name="Satake H."/>
            <person name="Nakayama K."/>
        </authorList>
    </citation>
    <scope>NUCLEOTIDE SEQUENCE</scope>
</reference>
<evidence type="ECO:0000313" key="2">
    <source>
        <dbReference type="Proteomes" id="UP001151760"/>
    </source>
</evidence>
<name>A0ABQ4XIW6_9ASTR</name>
<organism evidence="1 2">
    <name type="scientific">Tanacetum coccineum</name>
    <dbReference type="NCBI Taxonomy" id="301880"/>
    <lineage>
        <taxon>Eukaryota</taxon>
        <taxon>Viridiplantae</taxon>
        <taxon>Streptophyta</taxon>
        <taxon>Embryophyta</taxon>
        <taxon>Tracheophyta</taxon>
        <taxon>Spermatophyta</taxon>
        <taxon>Magnoliopsida</taxon>
        <taxon>eudicotyledons</taxon>
        <taxon>Gunneridae</taxon>
        <taxon>Pentapetalae</taxon>
        <taxon>asterids</taxon>
        <taxon>campanulids</taxon>
        <taxon>Asterales</taxon>
        <taxon>Asteraceae</taxon>
        <taxon>Asteroideae</taxon>
        <taxon>Anthemideae</taxon>
        <taxon>Anthemidinae</taxon>
        <taxon>Tanacetum</taxon>
    </lineage>
</organism>
<accession>A0ABQ4XIW6</accession>
<protein>
    <submittedName>
        <fullName evidence="1">Uncharacterized protein</fullName>
    </submittedName>
</protein>
<dbReference type="Proteomes" id="UP001151760">
    <property type="component" value="Unassembled WGS sequence"/>
</dbReference>
<reference evidence="1" key="1">
    <citation type="journal article" date="2022" name="Int. J. Mol. Sci.">
        <title>Draft Genome of Tanacetum Coccineum: Genomic Comparison of Closely Related Tanacetum-Family Plants.</title>
        <authorList>
            <person name="Yamashiro T."/>
            <person name="Shiraishi A."/>
            <person name="Nakayama K."/>
            <person name="Satake H."/>
        </authorList>
    </citation>
    <scope>NUCLEOTIDE SEQUENCE</scope>
</reference>
<keyword evidence="2" id="KW-1185">Reference proteome</keyword>
<evidence type="ECO:0000313" key="1">
    <source>
        <dbReference type="EMBL" id="GJS64985.1"/>
    </source>
</evidence>
<gene>
    <name evidence="1" type="ORF">Tco_0679549</name>
</gene>